<feature type="region of interest" description="Disordered" evidence="1">
    <location>
        <begin position="300"/>
        <end position="319"/>
    </location>
</feature>
<sequence>MTTATHPPADEPLTASTTDGAGDSFETAFAEFAGSPSGAVSDGAAPSERSDATGGERTDGAPPPGEAEGGAAPAQVQTQGGGHIANGDDIWNSASEQQRAAFEAAQAKLHALDHDSRSNRGRVAALQRETETLRKQLAALHGAAGSTGQDQTDASDADIRRLQEEYPEVARPVLKQISSLQRQLNEAQQRLDRRESLETQREREQALDREEQALAQMHPDWDKVTARPEFTAWLSTQPRYVVEAIQRNGEAIQDAAEAGDIITRFKQATGIAQATAAASAPAAVTATGASANLAARRQRQLESGATITSRGAGPAGGPPDDFEAAFAYYANKGR</sequence>
<feature type="compositionally biased region" description="Basic and acidic residues" evidence="1">
    <location>
        <begin position="189"/>
        <end position="207"/>
    </location>
</feature>
<evidence type="ECO:0000313" key="3">
    <source>
        <dbReference type="Proteomes" id="UP000283458"/>
    </source>
</evidence>
<keyword evidence="3" id="KW-1185">Reference proteome</keyword>
<evidence type="ECO:0000256" key="1">
    <source>
        <dbReference type="SAM" id="MobiDB-lite"/>
    </source>
</evidence>
<organism evidence="2 3">
    <name type="scientific">Azospirillum cavernae</name>
    <dbReference type="NCBI Taxonomy" id="2320860"/>
    <lineage>
        <taxon>Bacteria</taxon>
        <taxon>Pseudomonadati</taxon>
        <taxon>Pseudomonadota</taxon>
        <taxon>Alphaproteobacteria</taxon>
        <taxon>Rhodospirillales</taxon>
        <taxon>Azospirillaceae</taxon>
        <taxon>Azospirillum</taxon>
    </lineage>
</organism>
<proteinExistence type="predicted"/>
<accession>A0A418VUZ7</accession>
<comment type="caution">
    <text evidence="2">The sequence shown here is derived from an EMBL/GenBank/DDBJ whole genome shotgun (WGS) entry which is preliminary data.</text>
</comment>
<evidence type="ECO:0000313" key="2">
    <source>
        <dbReference type="EMBL" id="RJF80944.1"/>
    </source>
</evidence>
<feature type="region of interest" description="Disordered" evidence="1">
    <location>
        <begin position="181"/>
        <end position="207"/>
    </location>
</feature>
<name>A0A418VUZ7_9PROT</name>
<reference evidence="2 3" key="1">
    <citation type="submission" date="2018-09" db="EMBL/GenBank/DDBJ databases">
        <authorList>
            <person name="Zhu H."/>
        </authorList>
    </citation>
    <scope>NUCLEOTIDE SEQUENCE [LARGE SCALE GENOMIC DNA]</scope>
    <source>
        <strain evidence="2 3">K2W22B-5</strain>
    </source>
</reference>
<feature type="compositionally biased region" description="Basic and acidic residues" evidence="1">
    <location>
        <begin position="48"/>
        <end position="59"/>
    </location>
</feature>
<feature type="region of interest" description="Disordered" evidence="1">
    <location>
        <begin position="1"/>
        <end position="97"/>
    </location>
</feature>
<dbReference type="Proteomes" id="UP000283458">
    <property type="component" value="Unassembled WGS sequence"/>
</dbReference>
<dbReference type="EMBL" id="QYUL01000002">
    <property type="protein sequence ID" value="RJF80944.1"/>
    <property type="molecule type" value="Genomic_DNA"/>
</dbReference>
<dbReference type="OrthoDB" id="7306628at2"/>
<protein>
    <submittedName>
        <fullName evidence="2">Uncharacterized protein</fullName>
    </submittedName>
</protein>
<dbReference type="RefSeq" id="WP_119831037.1">
    <property type="nucleotide sequence ID" value="NZ_QYUL01000002.1"/>
</dbReference>
<gene>
    <name evidence="2" type="ORF">D3877_11965</name>
</gene>
<dbReference type="AlphaFoldDB" id="A0A418VUZ7"/>